<dbReference type="AlphaFoldDB" id="A0A1M4SK98"/>
<reference evidence="1 2" key="1">
    <citation type="submission" date="2016-11" db="EMBL/GenBank/DDBJ databases">
        <authorList>
            <person name="Jaros S."/>
            <person name="Januszkiewicz K."/>
            <person name="Wedrychowicz H."/>
        </authorList>
    </citation>
    <scope>NUCLEOTIDE SEQUENCE [LARGE SCALE GENOMIC DNA]</scope>
    <source>
        <strain evidence="1 2">DSM 17459</strain>
    </source>
</reference>
<dbReference type="Gene3D" id="3.30.2010.20">
    <property type="match status" value="1"/>
</dbReference>
<dbReference type="SUPFAM" id="SSF55486">
    <property type="entry name" value="Metalloproteases ('zincins'), catalytic domain"/>
    <property type="match status" value="1"/>
</dbReference>
<accession>A0A1M4SK98</accession>
<evidence type="ECO:0000313" key="2">
    <source>
        <dbReference type="Proteomes" id="UP000184245"/>
    </source>
</evidence>
<proteinExistence type="predicted"/>
<dbReference type="InterPro" id="IPR038555">
    <property type="entry name" value="Zincin_1_sf"/>
</dbReference>
<dbReference type="EMBL" id="FQVI01000001">
    <property type="protein sequence ID" value="SHE32626.1"/>
    <property type="molecule type" value="Genomic_DNA"/>
</dbReference>
<evidence type="ECO:0000313" key="1">
    <source>
        <dbReference type="EMBL" id="SHE32626.1"/>
    </source>
</evidence>
<dbReference type="CDD" id="cd12953">
    <property type="entry name" value="MMP_TTHA0227"/>
    <property type="match status" value="1"/>
</dbReference>
<dbReference type="STRING" id="1122155.SAMN02745158_00139"/>
<dbReference type="RefSeq" id="WP_072848259.1">
    <property type="nucleotide sequence ID" value="NZ_FQVI01000001.1"/>
</dbReference>
<keyword evidence="2" id="KW-1185">Reference proteome</keyword>
<dbReference type="Proteomes" id="UP000184245">
    <property type="component" value="Unassembled WGS sequence"/>
</dbReference>
<dbReference type="OrthoDB" id="5071at2"/>
<gene>
    <name evidence="1" type="ORF">SAMN02745158_00139</name>
</gene>
<sequence length="124" mass="14269">MVSMERAQELLEELVQEIPGEYYIELNGGVNLSPAVRLSPAAQNHDLYIMGQYHKSSHLGRIITIYYGSFAALYPESSESLWKKKLRETLRHELTHHLESLAGEKDLEIEDARKIAGYLNRNKR</sequence>
<protein>
    <submittedName>
        <fullName evidence="1">Zinicin-like metallopeptidase</fullName>
    </submittedName>
</protein>
<name>A0A1M4SK98_9CLOT</name>
<organism evidence="1 2">
    <name type="scientific">Lactonifactor longoviformis DSM 17459</name>
    <dbReference type="NCBI Taxonomy" id="1122155"/>
    <lineage>
        <taxon>Bacteria</taxon>
        <taxon>Bacillati</taxon>
        <taxon>Bacillota</taxon>
        <taxon>Clostridia</taxon>
        <taxon>Eubacteriales</taxon>
        <taxon>Clostridiaceae</taxon>
        <taxon>Lactonifactor</taxon>
    </lineage>
</organism>